<dbReference type="PROSITE" id="PS50931">
    <property type="entry name" value="HTH_LYSR"/>
    <property type="match status" value="1"/>
</dbReference>
<evidence type="ECO:0000256" key="3">
    <source>
        <dbReference type="ARBA" id="ARBA00023125"/>
    </source>
</evidence>
<accession>F7NH41</accession>
<dbReference type="GO" id="GO:0005829">
    <property type="term" value="C:cytosol"/>
    <property type="evidence" value="ECO:0007669"/>
    <property type="project" value="TreeGrafter"/>
</dbReference>
<dbReference type="InterPro" id="IPR036388">
    <property type="entry name" value="WH-like_DNA-bd_sf"/>
</dbReference>
<dbReference type="SUPFAM" id="SSF53850">
    <property type="entry name" value="Periplasmic binding protein-like II"/>
    <property type="match status" value="1"/>
</dbReference>
<dbReference type="STRING" id="1009370.ALO_06923"/>
<dbReference type="GO" id="GO:0003700">
    <property type="term" value="F:DNA-binding transcription factor activity"/>
    <property type="evidence" value="ECO:0007669"/>
    <property type="project" value="InterPro"/>
</dbReference>
<evidence type="ECO:0000256" key="4">
    <source>
        <dbReference type="ARBA" id="ARBA00023163"/>
    </source>
</evidence>
<dbReference type="Pfam" id="PF00126">
    <property type="entry name" value="HTH_1"/>
    <property type="match status" value="1"/>
</dbReference>
<dbReference type="eggNOG" id="COG0583">
    <property type="taxonomic scope" value="Bacteria"/>
</dbReference>
<dbReference type="InterPro" id="IPR000847">
    <property type="entry name" value="LysR_HTH_N"/>
</dbReference>
<dbReference type="OrthoDB" id="1677645at2"/>
<dbReference type="InterPro" id="IPR050950">
    <property type="entry name" value="HTH-type_LysR_regulators"/>
</dbReference>
<sequence length="290" mass="32326">MDLRKYEVFVRAIDAGSFSKAAEQSGYTPSGVVHMMNALESEIGFPLLVRGPRGVTTTENGQKLLPILRELLRWNEQFRQTAAEINGLETGTVTIGAYSSIATHWLPKVIKTFREKYPHIEIHLMEGIRQEVDEWLSERRVDLGFFSYQEPMPYEWIPLKTDAMLAVLPPEHPMATQLAAYPLSACQEEAFIMPALGKDDDVVELLKKTGLTPQICFSTLENYAALAMIECGLGMSIMNELITKGRQNNVVMLPLDPPKSITLGIAVPSIKVAAPAVRKFITYATSILKE</sequence>
<keyword evidence="3" id="KW-0238">DNA-binding</keyword>
<comment type="caution">
    <text evidence="6">The sequence shown here is derived from an EMBL/GenBank/DDBJ whole genome shotgun (WGS) entry which is preliminary data.</text>
</comment>
<dbReference type="PANTHER" id="PTHR30419">
    <property type="entry name" value="HTH-TYPE TRANSCRIPTIONAL REGULATOR YBHD"/>
    <property type="match status" value="1"/>
</dbReference>
<evidence type="ECO:0000256" key="1">
    <source>
        <dbReference type="ARBA" id="ARBA00009437"/>
    </source>
</evidence>
<reference evidence="6 7" key="1">
    <citation type="journal article" date="2011" name="EMBO J.">
        <title>Structural diversity of bacterial flagellar motors.</title>
        <authorList>
            <person name="Chen S."/>
            <person name="Beeby M."/>
            <person name="Murphy G.E."/>
            <person name="Leadbetter J.R."/>
            <person name="Hendrixson D.R."/>
            <person name="Briegel A."/>
            <person name="Li Z."/>
            <person name="Shi J."/>
            <person name="Tocheva E.I."/>
            <person name="Muller A."/>
            <person name="Dobro M.J."/>
            <person name="Jensen G.J."/>
        </authorList>
    </citation>
    <scope>NUCLEOTIDE SEQUENCE [LARGE SCALE GENOMIC DNA]</scope>
    <source>
        <strain evidence="6 7">DSM 6540</strain>
    </source>
</reference>
<keyword evidence="2" id="KW-0805">Transcription regulation</keyword>
<keyword evidence="4" id="KW-0804">Transcription</keyword>
<dbReference type="AlphaFoldDB" id="F7NH41"/>
<dbReference type="RefSeq" id="WP_004094028.1">
    <property type="nucleotide sequence ID" value="NZ_AFGF01000051.1"/>
</dbReference>
<organism evidence="6 7">
    <name type="scientific">Acetonema longum DSM 6540</name>
    <dbReference type="NCBI Taxonomy" id="1009370"/>
    <lineage>
        <taxon>Bacteria</taxon>
        <taxon>Bacillati</taxon>
        <taxon>Bacillota</taxon>
        <taxon>Negativicutes</taxon>
        <taxon>Acetonemataceae</taxon>
        <taxon>Acetonema</taxon>
    </lineage>
</organism>
<comment type="similarity">
    <text evidence="1">Belongs to the LysR transcriptional regulatory family.</text>
</comment>
<evidence type="ECO:0000256" key="2">
    <source>
        <dbReference type="ARBA" id="ARBA00023015"/>
    </source>
</evidence>
<protein>
    <recommendedName>
        <fullName evidence="5">HTH lysR-type domain-containing protein</fullName>
    </recommendedName>
</protein>
<evidence type="ECO:0000313" key="7">
    <source>
        <dbReference type="Proteomes" id="UP000003240"/>
    </source>
</evidence>
<proteinExistence type="inferred from homology"/>
<keyword evidence="7" id="KW-1185">Reference proteome</keyword>
<dbReference type="Proteomes" id="UP000003240">
    <property type="component" value="Unassembled WGS sequence"/>
</dbReference>
<gene>
    <name evidence="6" type="ORF">ALO_06923</name>
</gene>
<evidence type="ECO:0000313" key="6">
    <source>
        <dbReference type="EMBL" id="EGO64643.1"/>
    </source>
</evidence>
<name>F7NH41_9FIRM</name>
<dbReference type="GO" id="GO:0003677">
    <property type="term" value="F:DNA binding"/>
    <property type="evidence" value="ECO:0007669"/>
    <property type="project" value="UniProtKB-KW"/>
</dbReference>
<evidence type="ECO:0000259" key="5">
    <source>
        <dbReference type="PROSITE" id="PS50931"/>
    </source>
</evidence>
<dbReference type="PANTHER" id="PTHR30419:SF24">
    <property type="entry name" value="HTH-TYPE TRANSCRIPTIONAL REGULATOR CZCR"/>
    <property type="match status" value="1"/>
</dbReference>
<dbReference type="EMBL" id="AFGF01000051">
    <property type="protein sequence ID" value="EGO64643.1"/>
    <property type="molecule type" value="Genomic_DNA"/>
</dbReference>
<dbReference type="SUPFAM" id="SSF46785">
    <property type="entry name" value="Winged helix' DNA-binding domain"/>
    <property type="match status" value="1"/>
</dbReference>
<dbReference type="Gene3D" id="1.10.10.10">
    <property type="entry name" value="Winged helix-like DNA-binding domain superfamily/Winged helix DNA-binding domain"/>
    <property type="match status" value="1"/>
</dbReference>
<dbReference type="InterPro" id="IPR005119">
    <property type="entry name" value="LysR_subst-bd"/>
</dbReference>
<feature type="domain" description="HTH lysR-type" evidence="5">
    <location>
        <begin position="1"/>
        <end position="58"/>
    </location>
</feature>
<dbReference type="InterPro" id="IPR036390">
    <property type="entry name" value="WH_DNA-bd_sf"/>
</dbReference>
<dbReference type="CDD" id="cd05466">
    <property type="entry name" value="PBP2_LTTR_substrate"/>
    <property type="match status" value="1"/>
</dbReference>
<dbReference type="Gene3D" id="3.40.190.290">
    <property type="match status" value="1"/>
</dbReference>
<dbReference type="Pfam" id="PF03466">
    <property type="entry name" value="LysR_substrate"/>
    <property type="match status" value="1"/>
</dbReference>